<dbReference type="Proteomes" id="UP000256794">
    <property type="component" value="Unassembled WGS sequence"/>
</dbReference>
<proteinExistence type="predicted"/>
<dbReference type="AlphaFoldDB" id="A0AAQ0HHG0"/>
<evidence type="ECO:0000313" key="3">
    <source>
        <dbReference type="Proteomes" id="UP000256794"/>
    </source>
</evidence>
<organism evidence="2 3">
    <name type="scientific">Paracoccus versutus</name>
    <name type="common">Thiobacillus versutus</name>
    <dbReference type="NCBI Taxonomy" id="34007"/>
    <lineage>
        <taxon>Bacteria</taxon>
        <taxon>Pseudomonadati</taxon>
        <taxon>Pseudomonadota</taxon>
        <taxon>Alphaproteobacteria</taxon>
        <taxon>Rhodobacterales</taxon>
        <taxon>Paracoccaceae</taxon>
        <taxon>Paracoccus</taxon>
    </lineage>
</organism>
<keyword evidence="3" id="KW-1185">Reference proteome</keyword>
<evidence type="ECO:0000256" key="1">
    <source>
        <dbReference type="SAM" id="SignalP"/>
    </source>
</evidence>
<name>A0AAQ0HHG0_PARVE</name>
<evidence type="ECO:0000313" key="2">
    <source>
        <dbReference type="EMBL" id="REG46974.1"/>
    </source>
</evidence>
<dbReference type="EMBL" id="QUMX01000013">
    <property type="protein sequence ID" value="REG46974.1"/>
    <property type="molecule type" value="Genomic_DNA"/>
</dbReference>
<accession>A0AAQ0HHG0</accession>
<sequence>MHGKFTGFLIWATLAWSSAVAVAEDALSRSDKLLLGVEVASTPEDLPPVILLPDAWTKSLATIAEKTDEDGVEYSTCLLGPGDFSTGKLLDGTSTFIADRNRFRSELLHRGNEFTVSSNCHGITRTAHTHPNNIPALSAGDLLLAGGKRTIILAVTANRAACLAVYTAKFDGVIVEFSDGIGIRDLGNLSIASYYNLIESYFIVSGIFSDVDFSGVNLGPYITTNSTHPRFSDGVLRAAKAGNDAGLGYYCSADLIEFHKMPSVNPRHVEDSWARRAVDVALFSLSRFLSRGGIEIDNGFKNYDVSDVLGTFPELLDLGISSHETAADLTPFHLLGLVILGGLETTSGEVMGGGINVVFTGETEGLELTFRDGLEQASGVILKGKSLDVFSGIRGGKILALWGRDLLRLFVDRTDEGYLAHSINYEKQVISRAPCEFLDTLVESAQACRMNGKGEMILHGGNTHVSVNFVDNLAQGKALLTQGGVAYEADFKDGEYLGVTRRISPP</sequence>
<feature type="signal peptide" evidence="1">
    <location>
        <begin position="1"/>
        <end position="23"/>
    </location>
</feature>
<keyword evidence="1" id="KW-0732">Signal</keyword>
<gene>
    <name evidence="2" type="ORF">ATH84_1013103</name>
</gene>
<dbReference type="RefSeq" id="WP_147307274.1">
    <property type="nucleotide sequence ID" value="NZ_CP035284.1"/>
</dbReference>
<protein>
    <submittedName>
        <fullName evidence="2">Uncharacterized protein</fullName>
    </submittedName>
</protein>
<reference evidence="2 3" key="1">
    <citation type="submission" date="2018-08" db="EMBL/GenBank/DDBJ databases">
        <title>Genomic Encyclopedia of Archaeal and Bacterial Type Strains, Phase II (KMG-II): from individual species to whole genera.</title>
        <authorList>
            <person name="Goeker M."/>
        </authorList>
    </citation>
    <scope>NUCLEOTIDE SEQUENCE [LARGE SCALE GENOMIC DNA]</scope>
    <source>
        <strain evidence="2 3">DSM 582</strain>
    </source>
</reference>
<feature type="chain" id="PRO_5042849840" evidence="1">
    <location>
        <begin position="24"/>
        <end position="506"/>
    </location>
</feature>
<comment type="caution">
    <text evidence="2">The sequence shown here is derived from an EMBL/GenBank/DDBJ whole genome shotgun (WGS) entry which is preliminary data.</text>
</comment>